<sequence>MQPQQQQQYLHPGTHYIQQTATGQVQVPSYYPVCAPPAQPQYHQVYQQYSMYVMPVQQTQQCNMTIQPNVQYSNVASDSSYPQNSSVVTPSAAKPTLLQVQPNQYQQQFVSVSQMPYASQSPALTLNYAYEYAQPTHEQVFYTQNPASQLPPPPQYQTMTPVTAMYLSQASVQQSANNANQQIR</sequence>
<reference evidence="1" key="2">
    <citation type="submission" date="2023-05" db="EMBL/GenBank/DDBJ databases">
        <authorList>
            <person name="Schelkunov M.I."/>
        </authorList>
    </citation>
    <scope>NUCLEOTIDE SEQUENCE</scope>
    <source>
        <strain evidence="1">Hsosn_3</strain>
        <tissue evidence="1">Leaf</tissue>
    </source>
</reference>
<evidence type="ECO:0000313" key="1">
    <source>
        <dbReference type="EMBL" id="KAK1371544.1"/>
    </source>
</evidence>
<dbReference type="Proteomes" id="UP001237642">
    <property type="component" value="Unassembled WGS sequence"/>
</dbReference>
<gene>
    <name evidence="1" type="ORF">POM88_037636</name>
</gene>
<protein>
    <submittedName>
        <fullName evidence="1">Uncharacterized protein</fullName>
    </submittedName>
</protein>
<proteinExistence type="predicted"/>
<dbReference type="AlphaFoldDB" id="A0AAD8HQH8"/>
<keyword evidence="2" id="KW-1185">Reference proteome</keyword>
<evidence type="ECO:0000313" key="2">
    <source>
        <dbReference type="Proteomes" id="UP001237642"/>
    </source>
</evidence>
<name>A0AAD8HQH8_9APIA</name>
<comment type="caution">
    <text evidence="1">The sequence shown here is derived from an EMBL/GenBank/DDBJ whole genome shotgun (WGS) entry which is preliminary data.</text>
</comment>
<reference evidence="1" key="1">
    <citation type="submission" date="2023-02" db="EMBL/GenBank/DDBJ databases">
        <title>Genome of toxic invasive species Heracleum sosnowskyi carries increased number of genes despite the absence of recent whole-genome duplications.</title>
        <authorList>
            <person name="Schelkunov M."/>
            <person name="Shtratnikova V."/>
            <person name="Makarenko M."/>
            <person name="Klepikova A."/>
            <person name="Omelchenko D."/>
            <person name="Novikova G."/>
            <person name="Obukhova E."/>
            <person name="Bogdanov V."/>
            <person name="Penin A."/>
            <person name="Logacheva M."/>
        </authorList>
    </citation>
    <scope>NUCLEOTIDE SEQUENCE</scope>
    <source>
        <strain evidence="1">Hsosn_3</strain>
        <tissue evidence="1">Leaf</tissue>
    </source>
</reference>
<dbReference type="EMBL" id="JAUIZM010000008">
    <property type="protein sequence ID" value="KAK1371544.1"/>
    <property type="molecule type" value="Genomic_DNA"/>
</dbReference>
<accession>A0AAD8HQH8</accession>
<organism evidence="1 2">
    <name type="scientific">Heracleum sosnowskyi</name>
    <dbReference type="NCBI Taxonomy" id="360622"/>
    <lineage>
        <taxon>Eukaryota</taxon>
        <taxon>Viridiplantae</taxon>
        <taxon>Streptophyta</taxon>
        <taxon>Embryophyta</taxon>
        <taxon>Tracheophyta</taxon>
        <taxon>Spermatophyta</taxon>
        <taxon>Magnoliopsida</taxon>
        <taxon>eudicotyledons</taxon>
        <taxon>Gunneridae</taxon>
        <taxon>Pentapetalae</taxon>
        <taxon>asterids</taxon>
        <taxon>campanulids</taxon>
        <taxon>Apiales</taxon>
        <taxon>Apiaceae</taxon>
        <taxon>Apioideae</taxon>
        <taxon>apioid superclade</taxon>
        <taxon>Tordylieae</taxon>
        <taxon>Tordyliinae</taxon>
        <taxon>Heracleum</taxon>
    </lineage>
</organism>